<accession>A0AAW1XL12</accession>
<dbReference type="CDD" id="cd02947">
    <property type="entry name" value="TRX_family"/>
    <property type="match status" value="1"/>
</dbReference>
<dbReference type="InterPro" id="IPR036249">
    <property type="entry name" value="Thioredoxin-like_sf"/>
</dbReference>
<keyword evidence="3" id="KW-1185">Reference proteome</keyword>
<sequence length="133" mass="14998">MEAELDTKMARKYSGVLLVRQLLANRYNLCAALLPHHNLPSISIRTLTSFANTRFSPGPTPSNSKPFSDFSTPRFLQNRPLSSSPDGSLPAIFYFTAVWCGPCKLHVYISSGELSEKYPHVKIFKIDIDEVWH</sequence>
<evidence type="ECO:0000313" key="3">
    <source>
        <dbReference type="Proteomes" id="UP001457282"/>
    </source>
</evidence>
<evidence type="ECO:0000313" key="2">
    <source>
        <dbReference type="EMBL" id="KAK9937209.1"/>
    </source>
</evidence>
<name>A0AAW1XL12_RUBAR</name>
<comment type="caution">
    <text evidence="2">The sequence shown here is derived from an EMBL/GenBank/DDBJ whole genome shotgun (WGS) entry which is preliminary data.</text>
</comment>
<feature type="domain" description="Thioredoxin" evidence="1">
    <location>
        <begin position="91"/>
        <end position="131"/>
    </location>
</feature>
<dbReference type="Proteomes" id="UP001457282">
    <property type="component" value="Unassembled WGS sequence"/>
</dbReference>
<dbReference type="InterPro" id="IPR013766">
    <property type="entry name" value="Thioredoxin_domain"/>
</dbReference>
<dbReference type="SUPFAM" id="SSF52833">
    <property type="entry name" value="Thioredoxin-like"/>
    <property type="match status" value="1"/>
</dbReference>
<dbReference type="AlphaFoldDB" id="A0AAW1XL12"/>
<protein>
    <recommendedName>
        <fullName evidence="1">Thioredoxin domain-containing protein</fullName>
    </recommendedName>
</protein>
<evidence type="ECO:0000259" key="1">
    <source>
        <dbReference type="Pfam" id="PF00085"/>
    </source>
</evidence>
<dbReference type="Pfam" id="PF00085">
    <property type="entry name" value="Thioredoxin"/>
    <property type="match status" value="1"/>
</dbReference>
<organism evidence="2 3">
    <name type="scientific">Rubus argutus</name>
    <name type="common">Southern blackberry</name>
    <dbReference type="NCBI Taxonomy" id="59490"/>
    <lineage>
        <taxon>Eukaryota</taxon>
        <taxon>Viridiplantae</taxon>
        <taxon>Streptophyta</taxon>
        <taxon>Embryophyta</taxon>
        <taxon>Tracheophyta</taxon>
        <taxon>Spermatophyta</taxon>
        <taxon>Magnoliopsida</taxon>
        <taxon>eudicotyledons</taxon>
        <taxon>Gunneridae</taxon>
        <taxon>Pentapetalae</taxon>
        <taxon>rosids</taxon>
        <taxon>fabids</taxon>
        <taxon>Rosales</taxon>
        <taxon>Rosaceae</taxon>
        <taxon>Rosoideae</taxon>
        <taxon>Rosoideae incertae sedis</taxon>
        <taxon>Rubus</taxon>
    </lineage>
</organism>
<dbReference type="EMBL" id="JBEDUW010000003">
    <property type="protein sequence ID" value="KAK9937209.1"/>
    <property type="molecule type" value="Genomic_DNA"/>
</dbReference>
<proteinExistence type="predicted"/>
<dbReference type="Gene3D" id="3.40.30.10">
    <property type="entry name" value="Glutaredoxin"/>
    <property type="match status" value="1"/>
</dbReference>
<gene>
    <name evidence="2" type="ORF">M0R45_014013</name>
</gene>
<reference evidence="2 3" key="1">
    <citation type="journal article" date="2023" name="G3 (Bethesda)">
        <title>A chromosome-length genome assembly and annotation of blackberry (Rubus argutus, cv. 'Hillquist').</title>
        <authorList>
            <person name="Bruna T."/>
            <person name="Aryal R."/>
            <person name="Dudchenko O."/>
            <person name="Sargent D.J."/>
            <person name="Mead D."/>
            <person name="Buti M."/>
            <person name="Cavallini A."/>
            <person name="Hytonen T."/>
            <person name="Andres J."/>
            <person name="Pham M."/>
            <person name="Weisz D."/>
            <person name="Mascagni F."/>
            <person name="Usai G."/>
            <person name="Natali L."/>
            <person name="Bassil N."/>
            <person name="Fernandez G.E."/>
            <person name="Lomsadze A."/>
            <person name="Armour M."/>
            <person name="Olukolu B."/>
            <person name="Poorten T."/>
            <person name="Britton C."/>
            <person name="Davik J."/>
            <person name="Ashrafi H."/>
            <person name="Aiden E.L."/>
            <person name="Borodovsky M."/>
            <person name="Worthington M."/>
        </authorList>
    </citation>
    <scope>NUCLEOTIDE SEQUENCE [LARGE SCALE GENOMIC DNA]</scope>
    <source>
        <strain evidence="2">PI 553951</strain>
    </source>
</reference>